<dbReference type="GO" id="GO:0071011">
    <property type="term" value="C:precatalytic spliceosome"/>
    <property type="evidence" value="ECO:0007669"/>
    <property type="project" value="TreeGrafter"/>
</dbReference>
<dbReference type="PANTHER" id="PTHR13173:SF10">
    <property type="entry name" value="WW DOMAIN-BINDING PROTEIN 4"/>
    <property type="match status" value="1"/>
</dbReference>
<sequence>MTEGNKWCDFYKIFISNNPSSIRNHELGYMLLNLCLWIENAYATPQFSSDSKHQVPTLKKLLSASEAASVTENKVQTSLNPMRSIKGTPSSVAIGKRKRQDEKLKVISKEEAAALKAREAAKKRVEEMEKLLLGLYRPFLI</sequence>
<evidence type="ECO:0000313" key="2">
    <source>
        <dbReference type="Proteomes" id="UP001324115"/>
    </source>
</evidence>
<dbReference type="PANTHER" id="PTHR13173">
    <property type="entry name" value="WW DOMAIN BINDING PROTEIN 4"/>
    <property type="match status" value="1"/>
</dbReference>
<proteinExistence type="predicted"/>
<dbReference type="EMBL" id="JAXUIC010000011">
    <property type="protein sequence ID" value="KAK4563040.1"/>
    <property type="molecule type" value="Genomic_DNA"/>
</dbReference>
<accession>A0AAN7E4F2</accession>
<gene>
    <name evidence="1" type="ORF">RGQ29_005508</name>
</gene>
<reference evidence="1 2" key="1">
    <citation type="journal article" date="2023" name="G3 (Bethesda)">
        <title>A haplotype-resolved chromosome-scale genome for Quercus rubra L. provides insights into the genetics of adaptive traits for red oak species.</title>
        <authorList>
            <person name="Kapoor B."/>
            <person name="Jenkins J."/>
            <person name="Schmutz J."/>
            <person name="Zhebentyayeva T."/>
            <person name="Kuelheim C."/>
            <person name="Coggeshall M."/>
            <person name="Heim C."/>
            <person name="Lasky J.R."/>
            <person name="Leites L."/>
            <person name="Islam-Faridi N."/>
            <person name="Romero-Severson J."/>
            <person name="DeLeo V.L."/>
            <person name="Lucas S.M."/>
            <person name="Lazic D."/>
            <person name="Gailing O."/>
            <person name="Carlson J."/>
            <person name="Staton M."/>
        </authorList>
    </citation>
    <scope>NUCLEOTIDE SEQUENCE [LARGE SCALE GENOMIC DNA]</scope>
    <source>
        <strain evidence="1">Pseudo-F2</strain>
    </source>
</reference>
<dbReference type="AlphaFoldDB" id="A0AAN7E4F2"/>
<dbReference type="InterPro" id="IPR040023">
    <property type="entry name" value="WBP4"/>
</dbReference>
<dbReference type="GO" id="GO:0000398">
    <property type="term" value="P:mRNA splicing, via spliceosome"/>
    <property type="evidence" value="ECO:0007669"/>
    <property type="project" value="InterPro"/>
</dbReference>
<evidence type="ECO:0000313" key="1">
    <source>
        <dbReference type="EMBL" id="KAK4563040.1"/>
    </source>
</evidence>
<organism evidence="1 2">
    <name type="scientific">Quercus rubra</name>
    <name type="common">Northern red oak</name>
    <name type="synonym">Quercus borealis</name>
    <dbReference type="NCBI Taxonomy" id="3512"/>
    <lineage>
        <taxon>Eukaryota</taxon>
        <taxon>Viridiplantae</taxon>
        <taxon>Streptophyta</taxon>
        <taxon>Embryophyta</taxon>
        <taxon>Tracheophyta</taxon>
        <taxon>Spermatophyta</taxon>
        <taxon>Magnoliopsida</taxon>
        <taxon>eudicotyledons</taxon>
        <taxon>Gunneridae</taxon>
        <taxon>Pentapetalae</taxon>
        <taxon>rosids</taxon>
        <taxon>fabids</taxon>
        <taxon>Fagales</taxon>
        <taxon>Fagaceae</taxon>
        <taxon>Quercus</taxon>
    </lineage>
</organism>
<dbReference type="GO" id="GO:0003723">
    <property type="term" value="F:RNA binding"/>
    <property type="evidence" value="ECO:0007669"/>
    <property type="project" value="TreeGrafter"/>
</dbReference>
<protein>
    <submittedName>
        <fullName evidence="1">Uncharacterized protein</fullName>
    </submittedName>
</protein>
<dbReference type="Proteomes" id="UP001324115">
    <property type="component" value="Unassembled WGS sequence"/>
</dbReference>
<comment type="caution">
    <text evidence="1">The sequence shown here is derived from an EMBL/GenBank/DDBJ whole genome shotgun (WGS) entry which is preliminary data.</text>
</comment>
<name>A0AAN7E4F2_QUERU</name>
<keyword evidence="2" id="KW-1185">Reference proteome</keyword>